<dbReference type="EMBL" id="FQUO01000002">
    <property type="protein sequence ID" value="SHE72730.1"/>
    <property type="molecule type" value="Genomic_DNA"/>
</dbReference>
<dbReference type="AlphaFoldDB" id="A0A1M4VUY7"/>
<dbReference type="InterPro" id="IPR016032">
    <property type="entry name" value="Sig_transdc_resp-reg_C-effctor"/>
</dbReference>
<name>A0A1M4VUY7_9BACT</name>
<dbReference type="InterPro" id="IPR036388">
    <property type="entry name" value="WH-like_DNA-bd_sf"/>
</dbReference>
<dbReference type="Proteomes" id="UP000184368">
    <property type="component" value="Unassembled WGS sequence"/>
</dbReference>
<organism evidence="1 2">
    <name type="scientific">Cnuella takakiae</name>
    <dbReference type="NCBI Taxonomy" id="1302690"/>
    <lineage>
        <taxon>Bacteria</taxon>
        <taxon>Pseudomonadati</taxon>
        <taxon>Bacteroidota</taxon>
        <taxon>Chitinophagia</taxon>
        <taxon>Chitinophagales</taxon>
        <taxon>Chitinophagaceae</taxon>
        <taxon>Cnuella</taxon>
    </lineage>
</organism>
<dbReference type="GO" id="GO:0006355">
    <property type="term" value="P:regulation of DNA-templated transcription"/>
    <property type="evidence" value="ECO:0007669"/>
    <property type="project" value="InterPro"/>
</dbReference>
<reference evidence="1 2" key="1">
    <citation type="submission" date="2016-11" db="EMBL/GenBank/DDBJ databases">
        <authorList>
            <person name="Jaros S."/>
            <person name="Januszkiewicz K."/>
            <person name="Wedrychowicz H."/>
        </authorList>
    </citation>
    <scope>NUCLEOTIDE SEQUENCE [LARGE SCALE GENOMIC DNA]</scope>
    <source>
        <strain evidence="1 2">DSM 26897</strain>
    </source>
</reference>
<proteinExistence type="predicted"/>
<dbReference type="RefSeq" id="WP_073040175.1">
    <property type="nucleotide sequence ID" value="NZ_FQUO01000002.1"/>
</dbReference>
<evidence type="ECO:0000313" key="2">
    <source>
        <dbReference type="Proteomes" id="UP000184368"/>
    </source>
</evidence>
<sequence length="74" mass="8041">MTFTSFERLLISFAIAGFTIKEIAHEVGKNEDAIESTLRRARTRIGAKTLTQLCCMYLTGSGIPSNATTPSQAC</sequence>
<dbReference type="GO" id="GO:0003677">
    <property type="term" value="F:DNA binding"/>
    <property type="evidence" value="ECO:0007669"/>
    <property type="project" value="InterPro"/>
</dbReference>
<evidence type="ECO:0008006" key="3">
    <source>
        <dbReference type="Google" id="ProtNLM"/>
    </source>
</evidence>
<dbReference type="Gene3D" id="1.10.10.10">
    <property type="entry name" value="Winged helix-like DNA-binding domain superfamily/Winged helix DNA-binding domain"/>
    <property type="match status" value="1"/>
</dbReference>
<keyword evidence="2" id="KW-1185">Reference proteome</keyword>
<dbReference type="SUPFAM" id="SSF46894">
    <property type="entry name" value="C-terminal effector domain of the bipartite response regulators"/>
    <property type="match status" value="1"/>
</dbReference>
<dbReference type="STRING" id="1302690.BUE76_11780"/>
<evidence type="ECO:0000313" key="1">
    <source>
        <dbReference type="EMBL" id="SHE72730.1"/>
    </source>
</evidence>
<protein>
    <recommendedName>
        <fullName evidence="3">Regulatory protein, luxR family</fullName>
    </recommendedName>
</protein>
<gene>
    <name evidence="1" type="ORF">SAMN05444008_102391</name>
</gene>
<accession>A0A1M4VUY7</accession>